<proteinExistence type="predicted"/>
<evidence type="ECO:0000313" key="2">
    <source>
        <dbReference type="Proteomes" id="UP001176961"/>
    </source>
</evidence>
<organism evidence="1 2">
    <name type="scientific">Cylicocyclus nassatus</name>
    <name type="common">Nematode worm</name>
    <dbReference type="NCBI Taxonomy" id="53992"/>
    <lineage>
        <taxon>Eukaryota</taxon>
        <taxon>Metazoa</taxon>
        <taxon>Ecdysozoa</taxon>
        <taxon>Nematoda</taxon>
        <taxon>Chromadorea</taxon>
        <taxon>Rhabditida</taxon>
        <taxon>Rhabditina</taxon>
        <taxon>Rhabditomorpha</taxon>
        <taxon>Strongyloidea</taxon>
        <taxon>Strongylidae</taxon>
        <taxon>Cylicocyclus</taxon>
    </lineage>
</organism>
<evidence type="ECO:0000313" key="1">
    <source>
        <dbReference type="EMBL" id="CAJ0601250.1"/>
    </source>
</evidence>
<accession>A0AA36M8B9</accession>
<dbReference type="EMBL" id="CATQJL010000305">
    <property type="protein sequence ID" value="CAJ0601250.1"/>
    <property type="molecule type" value="Genomic_DNA"/>
</dbReference>
<keyword evidence="2" id="KW-1185">Reference proteome</keyword>
<gene>
    <name evidence="1" type="ORF">CYNAS_LOCUS13233</name>
</gene>
<comment type="caution">
    <text evidence="1">The sequence shown here is derived from an EMBL/GenBank/DDBJ whole genome shotgun (WGS) entry which is preliminary data.</text>
</comment>
<reference evidence="1" key="1">
    <citation type="submission" date="2023-07" db="EMBL/GenBank/DDBJ databases">
        <authorList>
            <consortium name="CYATHOMIX"/>
        </authorList>
    </citation>
    <scope>NUCLEOTIDE SEQUENCE</scope>
    <source>
        <strain evidence="1">N/A</strain>
    </source>
</reference>
<dbReference type="AlphaFoldDB" id="A0AA36M8B9"/>
<dbReference type="SUPFAM" id="SSF57302">
    <property type="entry name" value="Snake toxin-like"/>
    <property type="match status" value="1"/>
</dbReference>
<dbReference type="Proteomes" id="UP001176961">
    <property type="component" value="Unassembled WGS sequence"/>
</dbReference>
<name>A0AA36M8B9_CYLNA</name>
<protein>
    <submittedName>
        <fullName evidence="1">Uncharacterized protein</fullName>
    </submittedName>
</protein>
<sequence length="168" mass="18811">MRIEKERQLPLRILLVLAAFYAQSFALKCYVGSKGSTQNGNEVLSFLPNECEEEMTHCFESHSDDLSQITASCQSPNTEQRLLDVCKQGCRTHNALNITICCCDSDLCNLPKAIKNNMTEGNVEGEVTTTTTEKNEFSLVDLEKKTLLNETKPDEVDYSNSSELPRAH</sequence>
<dbReference type="InterPro" id="IPR045860">
    <property type="entry name" value="Snake_toxin-like_sf"/>
</dbReference>
<dbReference type="PANTHER" id="PTHR34721:SF10">
    <property type="entry name" value="ACTIVIN TYPES I AND II RECEPTOR DOMAIN-CONTAINING PROTEIN-RELATED"/>
    <property type="match status" value="1"/>
</dbReference>
<dbReference type="PANTHER" id="PTHR34721">
    <property type="entry name" value="PROTEIN CBG09734"/>
    <property type="match status" value="1"/>
</dbReference>